<dbReference type="InterPro" id="IPR010279">
    <property type="entry name" value="YqjD/ElaB"/>
</dbReference>
<proteinExistence type="predicted"/>
<evidence type="ECO:0000256" key="1">
    <source>
        <dbReference type="SAM" id="Coils"/>
    </source>
</evidence>
<name>A0A934T0M2_9BURK</name>
<dbReference type="PANTHER" id="PTHR35893:SF3">
    <property type="entry name" value="INNER MEMBRANE PROTEIN"/>
    <property type="match status" value="1"/>
</dbReference>
<dbReference type="InterPro" id="IPR043605">
    <property type="entry name" value="DUF883_C"/>
</dbReference>
<keyword evidence="1" id="KW-0175">Coiled coil</keyword>
<feature type="domain" description="DUF883" evidence="3">
    <location>
        <begin position="92"/>
        <end position="117"/>
    </location>
</feature>
<feature type="coiled-coil region" evidence="1">
    <location>
        <begin position="27"/>
        <end position="54"/>
    </location>
</feature>
<keyword evidence="5" id="KW-1185">Reference proteome</keyword>
<evidence type="ECO:0000259" key="3">
    <source>
        <dbReference type="Pfam" id="PF19029"/>
    </source>
</evidence>
<organism evidence="4 5">
    <name type="scientific">Noviherbaspirillum pedocola</name>
    <dbReference type="NCBI Taxonomy" id="2801341"/>
    <lineage>
        <taxon>Bacteria</taxon>
        <taxon>Pseudomonadati</taxon>
        <taxon>Pseudomonadota</taxon>
        <taxon>Betaproteobacteria</taxon>
        <taxon>Burkholderiales</taxon>
        <taxon>Oxalobacteraceae</taxon>
        <taxon>Noviherbaspirillum</taxon>
    </lineage>
</organism>
<evidence type="ECO:0000313" key="4">
    <source>
        <dbReference type="EMBL" id="MBK4736334.1"/>
    </source>
</evidence>
<evidence type="ECO:0000256" key="2">
    <source>
        <dbReference type="SAM" id="MobiDB-lite"/>
    </source>
</evidence>
<feature type="region of interest" description="Disordered" evidence="2">
    <location>
        <begin position="1"/>
        <end position="24"/>
    </location>
</feature>
<accession>A0A934T0M2</accession>
<dbReference type="EMBL" id="JAEPBG010000007">
    <property type="protein sequence ID" value="MBK4736334.1"/>
    <property type="molecule type" value="Genomic_DNA"/>
</dbReference>
<dbReference type="PANTHER" id="PTHR35893">
    <property type="entry name" value="INNER MEMBRANE PROTEIN-RELATED"/>
    <property type="match status" value="1"/>
</dbReference>
<gene>
    <name evidence="4" type="ORF">JJB74_17065</name>
</gene>
<dbReference type="Pfam" id="PF19029">
    <property type="entry name" value="DUF883_C"/>
    <property type="match status" value="1"/>
</dbReference>
<evidence type="ECO:0000313" key="5">
    <source>
        <dbReference type="Proteomes" id="UP000622890"/>
    </source>
</evidence>
<dbReference type="Proteomes" id="UP000622890">
    <property type="component" value="Unassembled WGS sequence"/>
</dbReference>
<sequence>METSYPADLSSSVESEAEDAANSGNEAQYLRSELADLKKDLNALLAKASALADREIRNAWSQLNGQFGNVQGTARDMAGQAGDQLSRGIDFTSDYVRDKPMQSLAIAAGVGLLIGMLRR</sequence>
<dbReference type="RefSeq" id="WP_200593691.1">
    <property type="nucleotide sequence ID" value="NZ_JAEPBG010000007.1"/>
</dbReference>
<reference evidence="4" key="1">
    <citation type="submission" date="2021-01" db="EMBL/GenBank/DDBJ databases">
        <title>Genome sequence of strain Noviherbaspirillum sp. DKR-6.</title>
        <authorList>
            <person name="Chaudhary D.K."/>
        </authorList>
    </citation>
    <scope>NUCLEOTIDE SEQUENCE</scope>
    <source>
        <strain evidence="4">DKR-6</strain>
    </source>
</reference>
<dbReference type="AlphaFoldDB" id="A0A934T0M2"/>
<dbReference type="GO" id="GO:0043022">
    <property type="term" value="F:ribosome binding"/>
    <property type="evidence" value="ECO:0007669"/>
    <property type="project" value="InterPro"/>
</dbReference>
<protein>
    <submittedName>
        <fullName evidence="4">DUF883 domain-containing protein</fullName>
    </submittedName>
</protein>
<comment type="caution">
    <text evidence="4">The sequence shown here is derived from an EMBL/GenBank/DDBJ whole genome shotgun (WGS) entry which is preliminary data.</text>
</comment>